<evidence type="ECO:0000259" key="1">
    <source>
        <dbReference type="PROSITE" id="PS50846"/>
    </source>
</evidence>
<feature type="domain" description="HMA" evidence="1">
    <location>
        <begin position="23"/>
        <end position="90"/>
    </location>
</feature>
<accession>A0AAE3QZF1</accession>
<dbReference type="PROSITE" id="PS50846">
    <property type="entry name" value="HMA_2"/>
    <property type="match status" value="1"/>
</dbReference>
<dbReference type="EMBL" id="JASJOS010000025">
    <property type="protein sequence ID" value="MDJ1485965.1"/>
    <property type="molecule type" value="Genomic_DNA"/>
</dbReference>
<dbReference type="CDD" id="cd00371">
    <property type="entry name" value="HMA"/>
    <property type="match status" value="1"/>
</dbReference>
<proteinExistence type="predicted"/>
<dbReference type="Pfam" id="PF00403">
    <property type="entry name" value="HMA"/>
    <property type="match status" value="1"/>
</dbReference>
<dbReference type="Proteomes" id="UP001241110">
    <property type="component" value="Unassembled WGS sequence"/>
</dbReference>
<dbReference type="Gene3D" id="3.30.70.100">
    <property type="match status" value="1"/>
</dbReference>
<reference evidence="2" key="1">
    <citation type="submission" date="2023-05" db="EMBL/GenBank/DDBJ databases">
        <authorList>
            <person name="Zhang X."/>
        </authorList>
    </citation>
    <scope>NUCLEOTIDE SEQUENCE</scope>
    <source>
        <strain evidence="2">YF14B1</strain>
    </source>
</reference>
<dbReference type="InterPro" id="IPR006121">
    <property type="entry name" value="HMA_dom"/>
</dbReference>
<dbReference type="SUPFAM" id="SSF55008">
    <property type="entry name" value="HMA, heavy metal-associated domain"/>
    <property type="match status" value="1"/>
</dbReference>
<dbReference type="GO" id="GO:0046872">
    <property type="term" value="F:metal ion binding"/>
    <property type="evidence" value="ECO:0007669"/>
    <property type="project" value="InterPro"/>
</dbReference>
<organism evidence="2 3">
    <name type="scientific">Xanthocytophaga flava</name>
    <dbReference type="NCBI Taxonomy" id="3048013"/>
    <lineage>
        <taxon>Bacteria</taxon>
        <taxon>Pseudomonadati</taxon>
        <taxon>Bacteroidota</taxon>
        <taxon>Cytophagia</taxon>
        <taxon>Cytophagales</taxon>
        <taxon>Rhodocytophagaceae</taxon>
        <taxon>Xanthocytophaga</taxon>
    </lineage>
</organism>
<dbReference type="InterPro" id="IPR036163">
    <property type="entry name" value="HMA_dom_sf"/>
</dbReference>
<name>A0AAE3QZF1_9BACT</name>
<evidence type="ECO:0000313" key="3">
    <source>
        <dbReference type="Proteomes" id="UP001241110"/>
    </source>
</evidence>
<dbReference type="AlphaFoldDB" id="A0AAE3QZF1"/>
<comment type="caution">
    <text evidence="2">The sequence shown here is derived from an EMBL/GenBank/DDBJ whole genome shotgun (WGS) entry which is preliminary data.</text>
</comment>
<protein>
    <submittedName>
        <fullName evidence="2">Heavy metal-associated domain-containing protein</fullName>
    </submittedName>
</protein>
<evidence type="ECO:0000313" key="2">
    <source>
        <dbReference type="EMBL" id="MDJ1485965.1"/>
    </source>
</evidence>
<sequence>MYIRSVLLVAVLSTVVAKGQQLNLMEIGIDGLTCSLCSRSVEMSLRKLDFVQTVYMDLEKTQGRIYFKPELDPQPDKIAQAVKNAGYSVRFLTAVFRLTAGSSKGKCFSIGKNTFQILPFRPDLTWSARHAAKENRSVVQANPVGLDEQAFRFIGKQYLTKTEYTRYRKTILEPTPDSCKGSSVYKITPIDPQ</sequence>
<gene>
    <name evidence="2" type="ORF">QNI16_36125</name>
</gene>